<evidence type="ECO:0000313" key="1">
    <source>
        <dbReference type="EMBL" id="CAB3995984.1"/>
    </source>
</evidence>
<dbReference type="PANTHER" id="PTHR23182:SF1">
    <property type="entry name" value="RHO GTPASE ACTIVATING PROTEIN AT 1A, ISOFORM E"/>
    <property type="match status" value="1"/>
</dbReference>
<dbReference type="GO" id="GO:0016020">
    <property type="term" value="C:membrane"/>
    <property type="evidence" value="ECO:0007669"/>
    <property type="project" value="TreeGrafter"/>
</dbReference>
<dbReference type="InterPro" id="IPR000198">
    <property type="entry name" value="RhoGAP_dom"/>
</dbReference>
<dbReference type="EMBL" id="CACRXK020002773">
    <property type="protein sequence ID" value="CAB3995984.1"/>
    <property type="molecule type" value="Genomic_DNA"/>
</dbReference>
<dbReference type="AlphaFoldDB" id="A0A7D9DYX5"/>
<dbReference type="Gene3D" id="1.10.555.10">
    <property type="entry name" value="Rho GTPase activation protein"/>
    <property type="match status" value="1"/>
</dbReference>
<name>A0A7D9DYX5_PARCT</name>
<proteinExistence type="predicted"/>
<dbReference type="SUPFAM" id="SSF48350">
    <property type="entry name" value="GTPase activation domain, GAP"/>
    <property type="match status" value="1"/>
</dbReference>
<evidence type="ECO:0000313" key="2">
    <source>
        <dbReference type="Proteomes" id="UP001152795"/>
    </source>
</evidence>
<dbReference type="InterPro" id="IPR049012">
    <property type="entry name" value="Mutator_transp_dom"/>
</dbReference>
<organism evidence="1 2">
    <name type="scientific">Paramuricea clavata</name>
    <name type="common">Red gorgonian</name>
    <name type="synonym">Violescent sea-whip</name>
    <dbReference type="NCBI Taxonomy" id="317549"/>
    <lineage>
        <taxon>Eukaryota</taxon>
        <taxon>Metazoa</taxon>
        <taxon>Cnidaria</taxon>
        <taxon>Anthozoa</taxon>
        <taxon>Octocorallia</taxon>
        <taxon>Malacalcyonacea</taxon>
        <taxon>Plexauridae</taxon>
        <taxon>Paramuricea</taxon>
    </lineage>
</organism>
<protein>
    <submittedName>
        <fullName evidence="1">Serine threonine- kinase kinX</fullName>
    </submittedName>
</protein>
<dbReference type="Pfam" id="PF00620">
    <property type="entry name" value="RhoGAP"/>
    <property type="match status" value="1"/>
</dbReference>
<dbReference type="PROSITE" id="PS50238">
    <property type="entry name" value="RHOGAP"/>
    <property type="match status" value="1"/>
</dbReference>
<dbReference type="SMART" id="SM00324">
    <property type="entry name" value="RhoGAP"/>
    <property type="match status" value="1"/>
</dbReference>
<dbReference type="Proteomes" id="UP001152795">
    <property type="component" value="Unassembled WGS sequence"/>
</dbReference>
<dbReference type="OrthoDB" id="27680at2759"/>
<dbReference type="GO" id="GO:0005096">
    <property type="term" value="F:GTPase activator activity"/>
    <property type="evidence" value="ECO:0007669"/>
    <property type="project" value="InterPro"/>
</dbReference>
<dbReference type="InterPro" id="IPR008936">
    <property type="entry name" value="Rho_GTPase_activation_prot"/>
</dbReference>
<accession>A0A7D9DYX5</accession>
<keyword evidence="2" id="KW-1185">Reference proteome</keyword>
<dbReference type="PANTHER" id="PTHR23182">
    <property type="entry name" value="BREAKPOINT CLUSTER REGION PROTEIN BCR"/>
    <property type="match status" value="1"/>
</dbReference>
<gene>
    <name evidence="1" type="ORF">PACLA_8A019054</name>
</gene>
<keyword evidence="1" id="KW-0808">Transferase</keyword>
<dbReference type="InterPro" id="IPR037769">
    <property type="entry name" value="Abr/Bcr"/>
</dbReference>
<dbReference type="GO" id="GO:0016301">
    <property type="term" value="F:kinase activity"/>
    <property type="evidence" value="ECO:0007669"/>
    <property type="project" value="UniProtKB-KW"/>
</dbReference>
<dbReference type="GO" id="GO:0007165">
    <property type="term" value="P:signal transduction"/>
    <property type="evidence" value="ECO:0007669"/>
    <property type="project" value="InterPro"/>
</dbReference>
<reference evidence="1" key="1">
    <citation type="submission" date="2020-04" db="EMBL/GenBank/DDBJ databases">
        <authorList>
            <person name="Alioto T."/>
            <person name="Alioto T."/>
            <person name="Gomez Garrido J."/>
        </authorList>
    </citation>
    <scope>NUCLEOTIDE SEQUENCE</scope>
    <source>
        <strain evidence="1">A484AB</strain>
    </source>
</reference>
<comment type="caution">
    <text evidence="1">The sequence shown here is derived from an EMBL/GenBank/DDBJ whole genome shotgun (WGS) entry which is preliminary data.</text>
</comment>
<keyword evidence="1" id="KW-0418">Kinase</keyword>
<dbReference type="Pfam" id="PF20700">
    <property type="entry name" value="Mutator"/>
    <property type="match status" value="1"/>
</dbReference>
<sequence>METVGALRIFERSYISRGLQYKDMLGDGDSATYYKIVQSKPYGDECIPKKFECIGHVQKRVGSRLRKLKSANKGLKLADGKGLGGKGRLTDGNIDVLQNYYGLAVRENLDDVDQMAKSIKASLYHVASTDLNPQQHLCPNGEDSWCGYKRDEESYKHKNGIPECIVKKIKPIFDELSQPQLLQKCTHGMTQNVNECLNGLIWARCPKTTYVEHETVALSTYLAVVKFNDGDISFLKIVEDLDIKPGILELGIYRVSGVTSDVRRLKEKFDENSQEALVYISEADIHAVAGTLKQYFRELPDPLFTANLYPEFTQALGMVVVLVQYLYTVLYLTRHLQS</sequence>